<feature type="domain" description="HAM1-like C-terminal" evidence="2">
    <location>
        <begin position="642"/>
        <end position="802"/>
    </location>
</feature>
<feature type="region of interest" description="Disordered" evidence="1">
    <location>
        <begin position="216"/>
        <end position="257"/>
    </location>
</feature>
<dbReference type="PANTHER" id="PTHR31138">
    <property type="entry name" value="CHROMOSOME 19, WHOLE GENOME SHOTGUN SEQUENCE"/>
    <property type="match status" value="1"/>
</dbReference>
<comment type="caution">
    <text evidence="4">The sequence shown here is derived from an EMBL/GenBank/DDBJ whole genome shotgun (WGS) entry which is preliminary data.</text>
</comment>
<proteinExistence type="predicted"/>
<evidence type="ECO:0000259" key="3">
    <source>
        <dbReference type="Pfam" id="PF19343"/>
    </source>
</evidence>
<dbReference type="Pfam" id="PF14613">
    <property type="entry name" value="HAM1_C"/>
    <property type="match status" value="1"/>
</dbReference>
<dbReference type="Pfam" id="PF19343">
    <property type="entry name" value="HAM1_N"/>
    <property type="match status" value="1"/>
</dbReference>
<sequence length="948" mass="104725">MSVNVPVNPAIKEKDINTKLQLYGIFTAFANGKVPSNKQIDVAMNSALQWNQLRNPPKSLSTEGQALIGDLRNVMEQAKTLLLTKNEGNLLQDFIWQTQHLDQGNAGSLNAPLDRNTAKQHGNQALEGLRTLGELLITNGQFRKLLSDATILLRDIAGDAAQKAANRVNPSEDSLQHLDEAAPDNTWHEKPDLSRDTLRQQVQSRMPVGRKDLQDVAGDATQQAHPSGERDPQRAAETAANDAQQGTDSGYDAQGGAKAGLQSLKNKINANASDEQKQQLDNHKQTAKEYRDRTNNYFKTKMPKERREQIIFRLKKMVVEIQGHQDYQQAIDTLLRLAEEYTGHTKSMAGQGREAVKGAHDQTSLQAAEADLKTLLERFANNTSFDDLLDSFNQIYSDADRDPELKGWFRDMDRYVRKCLKEPGFILQDDADEQWNRLYEHGNYLLRDRYKHHTDRIFDEFKHVAGQYDEDPQNKRFANSMQKLFNDLGNDENGKPTFKPHLLKDFTEVILPGFFEHIRYVPIPRTEYSDPMFDAVVENLVIEGDNLTPNMFEFGSDNYWRWGRRGIASKNKNKVMLNVSGVQMDLRDVAYYVKKKEGFPGVTDKGVMDIFLGGTGLSFKVAMETADTTDQHHFFKINTVVVDIKNLNIKLKQSNHKLLFALFKPLLLKVMRPIIQKVAEKQIRDNLQQLDAMAFRIKREADRAQQEAMNNPDPEHIQNMYQRYFTAFQQQMQKGQQKKEQAKAAASDKKVNVAMTKHDSIFKNLSLPGGISTKATEYKELAAKGDRWESPVFSIGSGRESARMAAAGLPSRRNQGMNNRGAMGVQAMEGNTLGGGGLTGQRVGGMDGATTGGYGDASGGLGSTGAGYGNTGAGYDNTGAGYGNTGGGFANQVNDAFAGDKSQGLGLNGGAGASGLTGATGTGTGITSAGETGGTFLGRDNPVLRGQV</sequence>
<dbReference type="Gene3D" id="3.15.10.10">
    <property type="entry name" value="Bactericidal permeability-increasing protein, domain 1"/>
    <property type="match status" value="1"/>
</dbReference>
<accession>A0AAN6FH98</accession>
<protein>
    <submittedName>
        <fullName evidence="4">Uncharacterized protein</fullName>
    </submittedName>
</protein>
<gene>
    <name evidence="4" type="ORF">LTR82_010630</name>
</gene>
<organism evidence="4 5">
    <name type="scientific">Friedmanniomyces endolithicus</name>
    <dbReference type="NCBI Taxonomy" id="329885"/>
    <lineage>
        <taxon>Eukaryota</taxon>
        <taxon>Fungi</taxon>
        <taxon>Dikarya</taxon>
        <taxon>Ascomycota</taxon>
        <taxon>Pezizomycotina</taxon>
        <taxon>Dothideomycetes</taxon>
        <taxon>Dothideomycetidae</taxon>
        <taxon>Mycosphaerellales</taxon>
        <taxon>Teratosphaeriaceae</taxon>
        <taxon>Friedmanniomyces</taxon>
    </lineage>
</organism>
<name>A0AAN6FH98_9PEZI</name>
<feature type="region of interest" description="Disordered" evidence="1">
    <location>
        <begin position="925"/>
        <end position="948"/>
    </location>
</feature>
<dbReference type="AlphaFoldDB" id="A0AAN6FH98"/>
<dbReference type="EMBL" id="JASUXU010000037">
    <property type="protein sequence ID" value="KAK0318242.1"/>
    <property type="molecule type" value="Genomic_DNA"/>
</dbReference>
<feature type="domain" description="HAM1-like N-terminal" evidence="3">
    <location>
        <begin position="2"/>
        <end position="629"/>
    </location>
</feature>
<evidence type="ECO:0000256" key="1">
    <source>
        <dbReference type="SAM" id="MobiDB-lite"/>
    </source>
</evidence>
<dbReference type="Proteomes" id="UP001168146">
    <property type="component" value="Unassembled WGS sequence"/>
</dbReference>
<dbReference type="PANTHER" id="PTHR31138:SF1">
    <property type="entry name" value="PDZ DOMAIN-CONTAINING PROTEIN"/>
    <property type="match status" value="1"/>
</dbReference>
<reference evidence="4" key="1">
    <citation type="submission" date="2021-12" db="EMBL/GenBank/DDBJ databases">
        <title>Black yeast isolated from Biological Soil Crust.</title>
        <authorList>
            <person name="Kurbessoian T."/>
        </authorList>
    </citation>
    <scope>NUCLEOTIDE SEQUENCE</scope>
    <source>
        <strain evidence="4">CCFEE 5208</strain>
    </source>
</reference>
<evidence type="ECO:0000259" key="2">
    <source>
        <dbReference type="Pfam" id="PF14613"/>
    </source>
</evidence>
<dbReference type="InterPro" id="IPR045967">
    <property type="entry name" value="HAM1-like_N"/>
</dbReference>
<evidence type="ECO:0000313" key="5">
    <source>
        <dbReference type="Proteomes" id="UP001168146"/>
    </source>
</evidence>
<dbReference type="InterPro" id="IPR027842">
    <property type="entry name" value="HAM1-like_C"/>
</dbReference>
<evidence type="ECO:0000313" key="4">
    <source>
        <dbReference type="EMBL" id="KAK0318242.1"/>
    </source>
</evidence>